<evidence type="ECO:0000256" key="5">
    <source>
        <dbReference type="ARBA" id="ARBA00022970"/>
    </source>
</evidence>
<reference evidence="10" key="1">
    <citation type="submission" date="2020-10" db="EMBL/GenBank/DDBJ databases">
        <authorList>
            <person name="Gilroy R."/>
        </authorList>
    </citation>
    <scope>NUCLEOTIDE SEQUENCE</scope>
    <source>
        <strain evidence="10">ChiHjej9B8-7071</strain>
    </source>
</reference>
<reference evidence="10" key="2">
    <citation type="journal article" date="2021" name="PeerJ">
        <title>Extensive microbial diversity within the chicken gut microbiome revealed by metagenomics and culture.</title>
        <authorList>
            <person name="Gilroy R."/>
            <person name="Ravi A."/>
            <person name="Getino M."/>
            <person name="Pursley I."/>
            <person name="Horton D.L."/>
            <person name="Alikhan N.F."/>
            <person name="Baker D."/>
            <person name="Gharbi K."/>
            <person name="Hall N."/>
            <person name="Watson M."/>
            <person name="Adriaenssens E.M."/>
            <person name="Foster-Nyarko E."/>
            <person name="Jarju S."/>
            <person name="Secka A."/>
            <person name="Antonio M."/>
            <person name="Oren A."/>
            <person name="Chaudhuri R.R."/>
            <person name="La Ragione R."/>
            <person name="Hildebrand F."/>
            <person name="Pallen M.J."/>
        </authorList>
    </citation>
    <scope>NUCLEOTIDE SEQUENCE</scope>
    <source>
        <strain evidence="10">ChiHjej9B8-7071</strain>
    </source>
</reference>
<dbReference type="GO" id="GO:0005886">
    <property type="term" value="C:plasma membrane"/>
    <property type="evidence" value="ECO:0007669"/>
    <property type="project" value="UniProtKB-SubCell"/>
</dbReference>
<keyword evidence="4 9" id="KW-0812">Transmembrane</keyword>
<keyword evidence="7 9" id="KW-0472">Membrane</keyword>
<gene>
    <name evidence="10" type="ORF">IAA70_00835</name>
</gene>
<dbReference type="InterPro" id="IPR052157">
    <property type="entry name" value="BCAA_transport_permease"/>
</dbReference>
<feature type="transmembrane region" description="Helical" evidence="9">
    <location>
        <begin position="191"/>
        <end position="217"/>
    </location>
</feature>
<dbReference type="AlphaFoldDB" id="A0A9D1A6V9"/>
<dbReference type="InterPro" id="IPR001851">
    <property type="entry name" value="ABC_transp_permease"/>
</dbReference>
<dbReference type="EMBL" id="DVGD01000022">
    <property type="protein sequence ID" value="HIR08927.1"/>
    <property type="molecule type" value="Genomic_DNA"/>
</dbReference>
<feature type="transmembrane region" description="Helical" evidence="9">
    <location>
        <begin position="6"/>
        <end position="32"/>
    </location>
</feature>
<evidence type="ECO:0000256" key="4">
    <source>
        <dbReference type="ARBA" id="ARBA00022692"/>
    </source>
</evidence>
<dbReference type="PANTHER" id="PTHR11795">
    <property type="entry name" value="BRANCHED-CHAIN AMINO ACID TRANSPORT SYSTEM PERMEASE PROTEIN LIVH"/>
    <property type="match status" value="1"/>
</dbReference>
<evidence type="ECO:0000256" key="8">
    <source>
        <dbReference type="ARBA" id="ARBA00037998"/>
    </source>
</evidence>
<comment type="similarity">
    <text evidence="8">Belongs to the binding-protein-dependent transport system permease family. LivHM subfamily.</text>
</comment>
<evidence type="ECO:0000256" key="9">
    <source>
        <dbReference type="SAM" id="Phobius"/>
    </source>
</evidence>
<comment type="caution">
    <text evidence="10">The sequence shown here is derived from an EMBL/GenBank/DDBJ whole genome shotgun (WGS) entry which is preliminary data.</text>
</comment>
<sequence>MSLNTVLQAIANGIMVGGIYALIGMSLTIIFGVMKIINFCQGELLMLGMYCTYTLNSVLGIEPLLAIPLVAVIMFLFGVLIQSTLITRSVRANENDSNVLFLTAGLGILFSSSMQMIFGTNYRSVDNYFSNKTIELAGALFSVNKVISFLILIVLTILLFLFLQKTTIGKQIRATSQNRTGASVCGIKAKVVYACTYGLGAAIAGVAGACLMTYYYVFPNVGTTYGTRSFIVVTIGTLGNIIGGLFGGLVLGCLETVGALIVGSAYKETLVYICFVLILVVKQRIQAKRRA</sequence>
<keyword evidence="2" id="KW-0813">Transport</keyword>
<accession>A0A9D1A6V9</accession>
<keyword evidence="5" id="KW-0029">Amino-acid transport</keyword>
<evidence type="ECO:0000256" key="7">
    <source>
        <dbReference type="ARBA" id="ARBA00023136"/>
    </source>
</evidence>
<dbReference type="GO" id="GO:0022857">
    <property type="term" value="F:transmembrane transporter activity"/>
    <property type="evidence" value="ECO:0007669"/>
    <property type="project" value="InterPro"/>
</dbReference>
<feature type="transmembrane region" description="Helical" evidence="9">
    <location>
        <begin position="67"/>
        <end position="87"/>
    </location>
</feature>
<evidence type="ECO:0000313" key="11">
    <source>
        <dbReference type="Proteomes" id="UP000824258"/>
    </source>
</evidence>
<evidence type="ECO:0000256" key="1">
    <source>
        <dbReference type="ARBA" id="ARBA00004651"/>
    </source>
</evidence>
<feature type="transmembrane region" description="Helical" evidence="9">
    <location>
        <begin position="229"/>
        <end position="262"/>
    </location>
</feature>
<dbReference type="PANTHER" id="PTHR11795:SF445">
    <property type="entry name" value="AMINO ACID ABC TRANSPORTER PERMEASE PROTEIN"/>
    <property type="match status" value="1"/>
</dbReference>
<comment type="subcellular location">
    <subcellularLocation>
        <location evidence="1">Cell membrane</location>
        <topology evidence="1">Multi-pass membrane protein</topology>
    </subcellularLocation>
</comment>
<feature type="transmembrane region" description="Helical" evidence="9">
    <location>
        <begin position="269"/>
        <end position="285"/>
    </location>
</feature>
<feature type="transmembrane region" description="Helical" evidence="9">
    <location>
        <begin position="138"/>
        <end position="163"/>
    </location>
</feature>
<evidence type="ECO:0000256" key="6">
    <source>
        <dbReference type="ARBA" id="ARBA00022989"/>
    </source>
</evidence>
<protein>
    <submittedName>
        <fullName evidence="10">Branched-chain amino acid ABC transporter permease</fullName>
    </submittedName>
</protein>
<feature type="transmembrane region" description="Helical" evidence="9">
    <location>
        <begin position="99"/>
        <end position="118"/>
    </location>
</feature>
<name>A0A9D1A6V9_9FIRM</name>
<proteinExistence type="inferred from homology"/>
<evidence type="ECO:0000313" key="10">
    <source>
        <dbReference type="EMBL" id="HIR08927.1"/>
    </source>
</evidence>
<keyword evidence="3" id="KW-1003">Cell membrane</keyword>
<dbReference type="CDD" id="cd06582">
    <property type="entry name" value="TM_PBP1_LivH_like"/>
    <property type="match status" value="1"/>
</dbReference>
<organism evidence="10 11">
    <name type="scientific">Candidatus Avoscillospira stercoripullorum</name>
    <dbReference type="NCBI Taxonomy" id="2840709"/>
    <lineage>
        <taxon>Bacteria</taxon>
        <taxon>Bacillati</taxon>
        <taxon>Bacillota</taxon>
        <taxon>Clostridia</taxon>
        <taxon>Eubacteriales</taxon>
        <taxon>Oscillospiraceae</taxon>
        <taxon>Oscillospiraceae incertae sedis</taxon>
        <taxon>Candidatus Avoscillospira</taxon>
    </lineage>
</organism>
<dbReference type="GO" id="GO:0006865">
    <property type="term" value="P:amino acid transport"/>
    <property type="evidence" value="ECO:0007669"/>
    <property type="project" value="UniProtKB-KW"/>
</dbReference>
<dbReference type="Pfam" id="PF02653">
    <property type="entry name" value="BPD_transp_2"/>
    <property type="match status" value="1"/>
</dbReference>
<evidence type="ECO:0000256" key="3">
    <source>
        <dbReference type="ARBA" id="ARBA00022475"/>
    </source>
</evidence>
<dbReference type="Proteomes" id="UP000824258">
    <property type="component" value="Unassembled WGS sequence"/>
</dbReference>
<evidence type="ECO:0000256" key="2">
    <source>
        <dbReference type="ARBA" id="ARBA00022448"/>
    </source>
</evidence>
<keyword evidence="6 9" id="KW-1133">Transmembrane helix</keyword>